<feature type="compositionally biased region" description="Basic and acidic residues" evidence="1">
    <location>
        <begin position="176"/>
        <end position="188"/>
    </location>
</feature>
<accession>A0A2P2JMJ3</accession>
<sequence>MDTSDSFAIKTQFDFLKKDVVIEFLYGNMYRVVSSFWVFFCSYLCHVFGSIFRLVFRFQTCEAPEEEEEESNHCVVYHQRDDHQIGSSSWSQNSEIDKSNGGENSVVMETGLSASTNKCEFLSGKDISGFLEEPQTFSFTIHEFLADTITNIPVLDAGGSTECDFREVELEQEEEKSEKAGDFDKGSVLDEFSKAKEEEITSEEKSSDKEEILLHSKASDSTDRHRGNIKLDVDDVCVMERKEECVGGLVIQQVYEKEDEETRDKKVNSITNEVSANGTTNDHQFGLKIPVLIDQETAGCDEEPEAGLAEENSADSNEEYAELEIQNQISTPFGRQGSGHEEGEQEMDGPINPEEPSLQENRVVSDSDVQEDPYMFEHEDIVQQLKMELKHARTGGLPTILEESESEELDTPTIVQELKPIKVEEKIEHKDHMEEIQKMYKIYLDKMKKLDILNFQTMHALGLLQLKDAIQSHATWKSTVQAMKSVLFHNLWSCKQGSAVIDPTKKIIADVYREFEIVYVGQTCLSWEILHWQYRKAQELQAYDCQAVHKYNQATGEFQLFQVLVQRFIENEPFEGPRVDNYVKNRCVLRSFLQIPVIKDDNLKDKGKKGDDEDAITSQTLTEIIEQSMRTSWEFVSADKEEVFLFQWGRLQLLDPAYLKLLMDVRTDFQKKDRKLRDILRSGNCIVKKFQKQRQDRMHHTLLVAQVELKLISRVLNLSKLTRDQLIWCQEKLEKIKFCNRKVLVEPSFLLFPC</sequence>
<evidence type="ECO:0000256" key="2">
    <source>
        <dbReference type="SAM" id="Phobius"/>
    </source>
</evidence>
<reference evidence="3" key="1">
    <citation type="submission" date="2018-02" db="EMBL/GenBank/DDBJ databases">
        <title>Rhizophora mucronata_Transcriptome.</title>
        <authorList>
            <person name="Meera S.P."/>
            <person name="Sreeshan A."/>
            <person name="Augustine A."/>
        </authorList>
    </citation>
    <scope>NUCLEOTIDE SEQUENCE</scope>
    <source>
        <tissue evidence="3">Leaf</tissue>
    </source>
</reference>
<dbReference type="AlphaFoldDB" id="A0A2P2JMJ3"/>
<evidence type="ECO:0000313" key="3">
    <source>
        <dbReference type="EMBL" id="MBW94683.1"/>
    </source>
</evidence>
<feature type="region of interest" description="Disordered" evidence="1">
    <location>
        <begin position="330"/>
        <end position="358"/>
    </location>
</feature>
<dbReference type="PANTHER" id="PTHR46741:SF4">
    <property type="entry name" value="FINGER FYVE DOMAIN PROTEIN, PUTATIVE (DUF1666)-RELATED"/>
    <property type="match status" value="1"/>
</dbReference>
<keyword evidence="2" id="KW-1133">Transmembrane helix</keyword>
<feature type="compositionally biased region" description="Polar residues" evidence="1">
    <location>
        <begin position="85"/>
        <end position="94"/>
    </location>
</feature>
<feature type="region of interest" description="Disordered" evidence="1">
    <location>
        <begin position="169"/>
        <end position="188"/>
    </location>
</feature>
<keyword evidence="2" id="KW-0472">Membrane</keyword>
<dbReference type="InterPro" id="IPR012870">
    <property type="entry name" value="DUF1666"/>
</dbReference>
<keyword evidence="2" id="KW-0812">Transmembrane</keyword>
<organism evidence="3">
    <name type="scientific">Rhizophora mucronata</name>
    <name type="common">Asiatic mangrove</name>
    <dbReference type="NCBI Taxonomy" id="61149"/>
    <lineage>
        <taxon>Eukaryota</taxon>
        <taxon>Viridiplantae</taxon>
        <taxon>Streptophyta</taxon>
        <taxon>Embryophyta</taxon>
        <taxon>Tracheophyta</taxon>
        <taxon>Spermatophyta</taxon>
        <taxon>Magnoliopsida</taxon>
        <taxon>eudicotyledons</taxon>
        <taxon>Gunneridae</taxon>
        <taxon>Pentapetalae</taxon>
        <taxon>rosids</taxon>
        <taxon>fabids</taxon>
        <taxon>Malpighiales</taxon>
        <taxon>Rhizophoraceae</taxon>
        <taxon>Rhizophora</taxon>
    </lineage>
</organism>
<dbReference type="PANTHER" id="PTHR46741">
    <property type="entry name" value="OS09G0413600 PROTEIN"/>
    <property type="match status" value="1"/>
</dbReference>
<dbReference type="Pfam" id="PF07891">
    <property type="entry name" value="DUF1666"/>
    <property type="match status" value="1"/>
</dbReference>
<protein>
    <submittedName>
        <fullName evidence="3">Uncharacterized protein LOC105630437</fullName>
    </submittedName>
</protein>
<evidence type="ECO:0000256" key="1">
    <source>
        <dbReference type="SAM" id="MobiDB-lite"/>
    </source>
</evidence>
<feature type="region of interest" description="Disordered" evidence="1">
    <location>
        <begin position="85"/>
        <end position="105"/>
    </location>
</feature>
<dbReference type="EMBL" id="GGEC01014200">
    <property type="protein sequence ID" value="MBW94683.1"/>
    <property type="molecule type" value="Transcribed_RNA"/>
</dbReference>
<proteinExistence type="predicted"/>
<feature type="transmembrane region" description="Helical" evidence="2">
    <location>
        <begin position="36"/>
        <end position="56"/>
    </location>
</feature>
<name>A0A2P2JMJ3_RHIMU</name>